<keyword evidence="4 6" id="KW-1133">Transmembrane helix</keyword>
<evidence type="ECO:0000259" key="7">
    <source>
        <dbReference type="Pfam" id="PF00892"/>
    </source>
</evidence>
<feature type="domain" description="EamA" evidence="7">
    <location>
        <begin position="25"/>
        <end position="153"/>
    </location>
</feature>
<evidence type="ECO:0000256" key="1">
    <source>
        <dbReference type="ARBA" id="ARBA00004651"/>
    </source>
</evidence>
<protein>
    <recommendedName>
        <fullName evidence="7">EamA domain-containing protein</fullName>
    </recommendedName>
</protein>
<dbReference type="Pfam" id="PF00892">
    <property type="entry name" value="EamA"/>
    <property type="match status" value="2"/>
</dbReference>
<keyword evidence="2" id="KW-1003">Cell membrane</keyword>
<dbReference type="AlphaFoldDB" id="A5FUU1"/>
<feature type="domain" description="EamA" evidence="7">
    <location>
        <begin position="165"/>
        <end position="294"/>
    </location>
</feature>
<evidence type="ECO:0000256" key="6">
    <source>
        <dbReference type="SAM" id="Phobius"/>
    </source>
</evidence>
<feature type="transmembrane region" description="Helical" evidence="6">
    <location>
        <begin position="46"/>
        <end position="70"/>
    </location>
</feature>
<dbReference type="SUPFAM" id="SSF103481">
    <property type="entry name" value="Multidrug resistance efflux transporter EmrE"/>
    <property type="match status" value="2"/>
</dbReference>
<dbReference type="Proteomes" id="UP000000245">
    <property type="component" value="Chromosome"/>
</dbReference>
<dbReference type="InterPro" id="IPR000620">
    <property type="entry name" value="EamA_dom"/>
</dbReference>
<keyword evidence="9" id="KW-1185">Reference proteome</keyword>
<organism evidence="8 9">
    <name type="scientific">Acidiphilium cryptum (strain JF-5)</name>
    <dbReference type="NCBI Taxonomy" id="349163"/>
    <lineage>
        <taxon>Bacteria</taxon>
        <taxon>Pseudomonadati</taxon>
        <taxon>Pseudomonadota</taxon>
        <taxon>Alphaproteobacteria</taxon>
        <taxon>Acetobacterales</taxon>
        <taxon>Acidocellaceae</taxon>
        <taxon>Acidiphilium</taxon>
    </lineage>
</organism>
<accession>A5FUU1</accession>
<evidence type="ECO:0000256" key="3">
    <source>
        <dbReference type="ARBA" id="ARBA00022692"/>
    </source>
</evidence>
<name>A5FUU1_ACICJ</name>
<keyword evidence="3 6" id="KW-0812">Transmembrane</keyword>
<dbReference type="PANTHER" id="PTHR42920:SF5">
    <property type="entry name" value="EAMA DOMAIN-CONTAINING PROTEIN"/>
    <property type="match status" value="1"/>
</dbReference>
<dbReference type="EMBL" id="CP000697">
    <property type="protein sequence ID" value="ABQ29373.1"/>
    <property type="molecule type" value="Genomic_DNA"/>
</dbReference>
<evidence type="ECO:0000313" key="8">
    <source>
        <dbReference type="EMBL" id="ABQ29373.1"/>
    </source>
</evidence>
<reference evidence="8 9" key="1">
    <citation type="submission" date="2007-05" db="EMBL/GenBank/DDBJ databases">
        <title>Complete sequence of chromosome of Acidiphilium cryptum JF-5.</title>
        <authorList>
            <consortium name="US DOE Joint Genome Institute"/>
            <person name="Copeland A."/>
            <person name="Lucas S."/>
            <person name="Lapidus A."/>
            <person name="Barry K."/>
            <person name="Detter J.C."/>
            <person name="Glavina del Rio T."/>
            <person name="Hammon N."/>
            <person name="Israni S."/>
            <person name="Dalin E."/>
            <person name="Tice H."/>
            <person name="Pitluck S."/>
            <person name="Sims D."/>
            <person name="Brettin T."/>
            <person name="Bruce D."/>
            <person name="Han C."/>
            <person name="Schmutz J."/>
            <person name="Larimer F."/>
            <person name="Land M."/>
            <person name="Hauser L."/>
            <person name="Kyrpides N."/>
            <person name="Kim E."/>
            <person name="Magnuson T."/>
            <person name="Richardson P."/>
        </authorList>
    </citation>
    <scope>NUCLEOTIDE SEQUENCE [LARGE SCALE GENOMIC DNA]</scope>
    <source>
        <strain evidence="8 9">JF-5</strain>
    </source>
</reference>
<feature type="transmembrane region" description="Helical" evidence="6">
    <location>
        <begin position="195"/>
        <end position="217"/>
    </location>
</feature>
<dbReference type="STRING" id="349163.Acry_0145"/>
<dbReference type="GO" id="GO:0005886">
    <property type="term" value="C:plasma membrane"/>
    <property type="evidence" value="ECO:0007669"/>
    <property type="project" value="UniProtKB-SubCell"/>
</dbReference>
<feature type="transmembrane region" description="Helical" evidence="6">
    <location>
        <begin position="223"/>
        <end position="245"/>
    </location>
</feature>
<dbReference type="InterPro" id="IPR051258">
    <property type="entry name" value="Diverse_Substrate_Transporter"/>
</dbReference>
<keyword evidence="5 6" id="KW-0472">Membrane</keyword>
<evidence type="ECO:0000256" key="5">
    <source>
        <dbReference type="ARBA" id="ARBA00023136"/>
    </source>
</evidence>
<feature type="transmembrane region" description="Helical" evidence="6">
    <location>
        <begin position="167"/>
        <end position="188"/>
    </location>
</feature>
<evidence type="ECO:0000256" key="4">
    <source>
        <dbReference type="ARBA" id="ARBA00022989"/>
    </source>
</evidence>
<dbReference type="HOGENOM" id="CLU_033863_21_0_5"/>
<feature type="transmembrane region" description="Helical" evidence="6">
    <location>
        <begin position="82"/>
        <end position="99"/>
    </location>
</feature>
<feature type="transmembrane region" description="Helical" evidence="6">
    <location>
        <begin position="280"/>
        <end position="297"/>
    </location>
</feature>
<feature type="transmembrane region" description="Helical" evidence="6">
    <location>
        <begin position="257"/>
        <end position="274"/>
    </location>
</feature>
<sequence>MEAMSDIARPSSPVSGFLSRPNAPVLVLLSVTVIWGWTFLLTRLSLLFIGPYAFVGWRFGVAALAVVLVTRPHPASFNRMEITGGITIGLVLFLGYGLQADGLRTVASGESAFLTALYVPMVPLLEFLIFRRRPGLFATAGLVLAFVGLVLVSGMTGLSLAFDRGQWLTLGGALGAALEIVLIGHSALAADPRRIAIVQLATVSVISFAVEAVRGGIMITTRAFPFAAMTGMGLATAFVLVAQNWAQRSIPANRATLIYTLEPVWAGLVGAAFGEIFAPAQVLGGVLIIASVVLSQWKS</sequence>
<gene>
    <name evidence="8" type="ordered locus">Acry_0145</name>
</gene>
<comment type="subcellular location">
    <subcellularLocation>
        <location evidence="1">Cell membrane</location>
        <topology evidence="1">Multi-pass membrane protein</topology>
    </subcellularLocation>
</comment>
<feature type="transmembrane region" description="Helical" evidence="6">
    <location>
        <begin position="21"/>
        <end position="40"/>
    </location>
</feature>
<dbReference type="eggNOG" id="COG0697">
    <property type="taxonomic scope" value="Bacteria"/>
</dbReference>
<dbReference type="InterPro" id="IPR037185">
    <property type="entry name" value="EmrE-like"/>
</dbReference>
<proteinExistence type="predicted"/>
<evidence type="ECO:0000313" key="9">
    <source>
        <dbReference type="Proteomes" id="UP000000245"/>
    </source>
</evidence>
<evidence type="ECO:0000256" key="2">
    <source>
        <dbReference type="ARBA" id="ARBA00022475"/>
    </source>
</evidence>
<feature type="transmembrane region" description="Helical" evidence="6">
    <location>
        <begin position="136"/>
        <end position="161"/>
    </location>
</feature>
<feature type="transmembrane region" description="Helical" evidence="6">
    <location>
        <begin position="111"/>
        <end position="129"/>
    </location>
</feature>
<dbReference type="KEGG" id="acr:Acry_0145"/>
<dbReference type="PANTHER" id="PTHR42920">
    <property type="entry name" value="OS03G0707200 PROTEIN-RELATED"/>
    <property type="match status" value="1"/>
</dbReference>